<evidence type="ECO:0000313" key="3">
    <source>
        <dbReference type="Proteomes" id="UP000190648"/>
    </source>
</evidence>
<evidence type="ECO:0000313" key="2">
    <source>
        <dbReference type="EMBL" id="OPJ70220.1"/>
    </source>
</evidence>
<protein>
    <submittedName>
        <fullName evidence="2">Uncharacterized protein</fullName>
    </submittedName>
</protein>
<comment type="caution">
    <text evidence="2">The sequence shown here is derived from an EMBL/GenBank/DDBJ whole genome shotgun (WGS) entry which is preliminary data.</text>
</comment>
<feature type="region of interest" description="Disordered" evidence="1">
    <location>
        <begin position="1"/>
        <end position="51"/>
    </location>
</feature>
<dbReference type="EMBL" id="LSYS01007908">
    <property type="protein sequence ID" value="OPJ70220.1"/>
    <property type="molecule type" value="Genomic_DNA"/>
</dbReference>
<keyword evidence="3" id="KW-1185">Reference proteome</keyword>
<proteinExistence type="predicted"/>
<reference evidence="2 3" key="1">
    <citation type="submission" date="2016-02" db="EMBL/GenBank/DDBJ databases">
        <title>Band-tailed pigeon sequencing and assembly.</title>
        <authorList>
            <person name="Soares A.E."/>
            <person name="Novak B.J."/>
            <person name="Rice E.S."/>
            <person name="O'Connell B."/>
            <person name="Chang D."/>
            <person name="Weber S."/>
            <person name="Shapiro B."/>
        </authorList>
    </citation>
    <scope>NUCLEOTIDE SEQUENCE [LARGE SCALE GENOMIC DNA]</scope>
    <source>
        <strain evidence="2">BTP2013</strain>
        <tissue evidence="2">Blood</tissue>
    </source>
</reference>
<organism evidence="2 3">
    <name type="scientific">Patagioenas fasciata monilis</name>
    <dbReference type="NCBI Taxonomy" id="372326"/>
    <lineage>
        <taxon>Eukaryota</taxon>
        <taxon>Metazoa</taxon>
        <taxon>Chordata</taxon>
        <taxon>Craniata</taxon>
        <taxon>Vertebrata</taxon>
        <taxon>Euteleostomi</taxon>
        <taxon>Archelosauria</taxon>
        <taxon>Archosauria</taxon>
        <taxon>Dinosauria</taxon>
        <taxon>Saurischia</taxon>
        <taxon>Theropoda</taxon>
        <taxon>Coelurosauria</taxon>
        <taxon>Aves</taxon>
        <taxon>Neognathae</taxon>
        <taxon>Neoaves</taxon>
        <taxon>Columbimorphae</taxon>
        <taxon>Columbiformes</taxon>
        <taxon>Columbidae</taxon>
        <taxon>Patagioenas</taxon>
    </lineage>
</organism>
<gene>
    <name evidence="2" type="ORF">AV530_019414</name>
</gene>
<name>A0A1V4JDQ7_PATFA</name>
<accession>A0A1V4JDQ7</accession>
<dbReference type="Proteomes" id="UP000190648">
    <property type="component" value="Unassembled WGS sequence"/>
</dbReference>
<dbReference type="AlphaFoldDB" id="A0A1V4JDQ7"/>
<sequence length="69" mass="7451">MRGKDLAQQDEVVLPSRALGGEGGSRNSQLEGEESCQNKNPEVLSSSQLLSRCSQLNSPPVIPWLTKSL</sequence>
<evidence type="ECO:0000256" key="1">
    <source>
        <dbReference type="SAM" id="MobiDB-lite"/>
    </source>
</evidence>
<feature type="compositionally biased region" description="Polar residues" evidence="1">
    <location>
        <begin position="25"/>
        <end position="40"/>
    </location>
</feature>